<feature type="compositionally biased region" description="Basic and acidic residues" evidence="1">
    <location>
        <begin position="550"/>
        <end position="562"/>
    </location>
</feature>
<feature type="compositionally biased region" description="Low complexity" evidence="1">
    <location>
        <begin position="891"/>
        <end position="915"/>
    </location>
</feature>
<dbReference type="Proteomes" id="UP000594263">
    <property type="component" value="Unplaced"/>
</dbReference>
<dbReference type="OMA" id="RLIWAQK"/>
<feature type="compositionally biased region" description="Polar residues" evidence="1">
    <location>
        <begin position="84"/>
        <end position="93"/>
    </location>
</feature>
<dbReference type="AlphaFoldDB" id="A0A7N0VA70"/>
<evidence type="ECO:0000313" key="2">
    <source>
        <dbReference type="EnsemblPlants" id="Kaladp0488s0009.1.v1.1.CDS.1"/>
    </source>
</evidence>
<evidence type="ECO:0000256" key="1">
    <source>
        <dbReference type="SAM" id="MobiDB-lite"/>
    </source>
</evidence>
<accession>A0A7N0VA70</accession>
<name>A0A7N0VA70_KALFE</name>
<feature type="compositionally biased region" description="Basic residues" evidence="1">
    <location>
        <begin position="107"/>
        <end position="119"/>
    </location>
</feature>
<feature type="compositionally biased region" description="Polar residues" evidence="1">
    <location>
        <begin position="8"/>
        <end position="38"/>
    </location>
</feature>
<sequence>MTRDDPQSPLQQHSAEVNQQQPHTRNLNFPETQLQQQEPHFPETLILDPQITEYPPKENNSTLIDVQEEDLEEAEEDSEPQLGMSLSSPSRSGADTHVVPVAAKPTSSRRRPKRKRMNKKQFEAVQHKVQRLMGNLKLIPFVPNRALDFGSHENLLRRLGLWDFVHVELDGSDLRADLIAQLVVNYKKVGRVSEVNGFRVKVSRADLGRSLKLPPVKKDCNGLITIVDEDAEFSSEKTIRFVEELMSNWMLLHDEDTWILPEEVMHWIEMIRKGHPDRVEWASLVWYMVEKELSQGLHLVDCYYASHLQHLMKHQNERLFLAEPDEDVSVREEEEEEDGGDVAMVEVGAEHVDTAVRDEDSDEKMAITISKESEFEKMDVSVNEVLANEKINEEFLGVKASDANIDTHKKEFNSHIETDKSNDFMDLHNDCLEVKSEKPSVELTLGQDNIEQYNIEQDDIEQDDIELDNMEQDNIEQDDIEKDNIEQDAIEQDDIEQDNIEQDNIGKENAQLDHVMNFDDLGLGDSDNWQLDENNAEGVPFLRQCSLGRDKGSFDVEGRAEDVVDEEELDDDEVDGDEDVEEDEEEGEEEEEEYDNDDEVGEEGGIDLPDKFDSLQGISSHIFQGVNISQGAFGSPLPVVNQSPMQHFSSHAEASSTAFGNTLKRTANHEQNVSYRSVTDGNKRIRCDDTWDHQEPSDFYRCMENIEHWMGKAKMMYAAKEQECAQMNMNQQLLYAEVQQRNHMIEHQEKNSIEVRQKSHMEILKLDRELIVMEGLLDSYRKALKEIRREFSEYRARCPLPEEPLYKDAGPGGVVLSGSELERQRLKQVEEDRMKRLELESAFKSFEAEWYPVFEGHHNGVHKLDEKLLLLEEKVKILKCLKTEEIMDQPTMTEETTMQPAMTEETTEQPATTEEFAGEPATTEEITAHLAMSDD</sequence>
<dbReference type="PANTHER" id="PTHR35120:SF2">
    <property type="entry name" value="AMINOTRANSFERASE-LIKE PLANT MOBILE DOMAIN-CONTAINING PROTEIN"/>
    <property type="match status" value="1"/>
</dbReference>
<reference evidence="2" key="1">
    <citation type="submission" date="2021-01" db="UniProtKB">
        <authorList>
            <consortium name="EnsemblPlants"/>
        </authorList>
    </citation>
    <scope>IDENTIFICATION</scope>
</reference>
<proteinExistence type="predicted"/>
<feature type="region of interest" description="Disordered" evidence="1">
    <location>
        <begin position="891"/>
        <end position="935"/>
    </location>
</feature>
<keyword evidence="3" id="KW-1185">Reference proteome</keyword>
<dbReference type="EnsemblPlants" id="Kaladp0488s0009.1.v1.1">
    <property type="protein sequence ID" value="Kaladp0488s0009.1.v1.1.CDS.1"/>
    <property type="gene ID" value="Kaladp0488s0009.v1.1"/>
</dbReference>
<protein>
    <submittedName>
        <fullName evidence="2">Uncharacterized protein</fullName>
    </submittedName>
</protein>
<evidence type="ECO:0000313" key="3">
    <source>
        <dbReference type="Proteomes" id="UP000594263"/>
    </source>
</evidence>
<feature type="region of interest" description="Disordered" evidence="1">
    <location>
        <begin position="1"/>
        <end position="121"/>
    </location>
</feature>
<organism evidence="2 3">
    <name type="scientific">Kalanchoe fedtschenkoi</name>
    <name type="common">Lavender scallops</name>
    <name type="synonym">South American air plant</name>
    <dbReference type="NCBI Taxonomy" id="63787"/>
    <lineage>
        <taxon>Eukaryota</taxon>
        <taxon>Viridiplantae</taxon>
        <taxon>Streptophyta</taxon>
        <taxon>Embryophyta</taxon>
        <taxon>Tracheophyta</taxon>
        <taxon>Spermatophyta</taxon>
        <taxon>Magnoliopsida</taxon>
        <taxon>eudicotyledons</taxon>
        <taxon>Gunneridae</taxon>
        <taxon>Pentapetalae</taxon>
        <taxon>Saxifragales</taxon>
        <taxon>Crassulaceae</taxon>
        <taxon>Kalanchoe</taxon>
    </lineage>
</organism>
<dbReference type="PANTHER" id="PTHR35120">
    <property type="entry name" value="HISTONE ACETYLTRANSFERASE KAT6B-LIKE"/>
    <property type="match status" value="1"/>
</dbReference>
<feature type="compositionally biased region" description="Acidic residues" evidence="1">
    <location>
        <begin position="66"/>
        <end position="79"/>
    </location>
</feature>
<dbReference type="Gramene" id="Kaladp0488s0009.1.v1.1">
    <property type="protein sequence ID" value="Kaladp0488s0009.1.v1.1.CDS.1"/>
    <property type="gene ID" value="Kaladp0488s0009.v1.1"/>
</dbReference>
<feature type="region of interest" description="Disordered" evidence="1">
    <location>
        <begin position="550"/>
        <end position="613"/>
    </location>
</feature>
<feature type="compositionally biased region" description="Acidic residues" evidence="1">
    <location>
        <begin position="563"/>
        <end position="605"/>
    </location>
</feature>